<dbReference type="Pfam" id="PF20329">
    <property type="entry name" value="DUF6624"/>
    <property type="match status" value="1"/>
</dbReference>
<sequence>MGLSDQTIRMEFRKRDAAPDAEWRNGGREALGKQWEAIDEANQKELDTIVAACGYPRGPKTIGHGPYAAFYVIHHAELDYQLKYFAMLKESVERGETDAYSFAQFEDRVLLSQGKPQKYGFQRWPVVNGIEQKLVQDPARVNALRAAFGQPPIPGFP</sequence>
<reference evidence="1" key="2">
    <citation type="submission" date="2020-09" db="EMBL/GenBank/DDBJ databases">
        <authorList>
            <person name="Sun Q."/>
            <person name="Zhou Y."/>
        </authorList>
    </citation>
    <scope>NUCLEOTIDE SEQUENCE</scope>
    <source>
        <strain evidence="1">CGMCC 1.10998</strain>
    </source>
</reference>
<comment type="caution">
    <text evidence="1">The sequence shown here is derived from an EMBL/GenBank/DDBJ whole genome shotgun (WGS) entry which is preliminary data.</text>
</comment>
<proteinExistence type="predicted"/>
<dbReference type="AlphaFoldDB" id="A0A916U8R3"/>
<reference evidence="1" key="1">
    <citation type="journal article" date="2014" name="Int. J. Syst. Evol. Microbiol.">
        <title>Complete genome sequence of Corynebacterium casei LMG S-19264T (=DSM 44701T), isolated from a smear-ripened cheese.</title>
        <authorList>
            <consortium name="US DOE Joint Genome Institute (JGI-PGF)"/>
            <person name="Walter F."/>
            <person name="Albersmeier A."/>
            <person name="Kalinowski J."/>
            <person name="Ruckert C."/>
        </authorList>
    </citation>
    <scope>NUCLEOTIDE SEQUENCE</scope>
    <source>
        <strain evidence="1">CGMCC 1.10998</strain>
    </source>
</reference>
<name>A0A916U8R3_9BURK</name>
<evidence type="ECO:0000313" key="1">
    <source>
        <dbReference type="EMBL" id="GGC63351.1"/>
    </source>
</evidence>
<dbReference type="EMBL" id="BMED01000001">
    <property type="protein sequence ID" value="GGC63351.1"/>
    <property type="molecule type" value="Genomic_DNA"/>
</dbReference>
<organism evidence="1 2">
    <name type="scientific">Undibacterium terreum</name>
    <dbReference type="NCBI Taxonomy" id="1224302"/>
    <lineage>
        <taxon>Bacteria</taxon>
        <taxon>Pseudomonadati</taxon>
        <taxon>Pseudomonadota</taxon>
        <taxon>Betaproteobacteria</taxon>
        <taxon>Burkholderiales</taxon>
        <taxon>Oxalobacteraceae</taxon>
        <taxon>Undibacterium</taxon>
    </lineage>
</organism>
<dbReference type="Proteomes" id="UP000637423">
    <property type="component" value="Unassembled WGS sequence"/>
</dbReference>
<keyword evidence="2" id="KW-1185">Reference proteome</keyword>
<protein>
    <submittedName>
        <fullName evidence="1">Uncharacterized protein</fullName>
    </submittedName>
</protein>
<evidence type="ECO:0000313" key="2">
    <source>
        <dbReference type="Proteomes" id="UP000637423"/>
    </source>
</evidence>
<gene>
    <name evidence="1" type="ORF">GCM10011396_07870</name>
</gene>
<accession>A0A916U8R3</accession>
<dbReference type="InterPro" id="IPR046732">
    <property type="entry name" value="DUF6624"/>
</dbReference>